<gene>
    <name evidence="3" type="ORF">MQH31_13670</name>
</gene>
<dbReference type="Proteomes" id="UP001165341">
    <property type="component" value="Unassembled WGS sequence"/>
</dbReference>
<feature type="region of interest" description="Disordered" evidence="1">
    <location>
        <begin position="21"/>
        <end position="41"/>
    </location>
</feature>
<name>A0AA41QVU7_9MICO</name>
<feature type="transmembrane region" description="Helical" evidence="2">
    <location>
        <begin position="47"/>
        <end position="68"/>
    </location>
</feature>
<evidence type="ECO:0000313" key="3">
    <source>
        <dbReference type="EMBL" id="MCI4658855.1"/>
    </source>
</evidence>
<keyword evidence="4" id="KW-1185">Reference proteome</keyword>
<evidence type="ECO:0000313" key="4">
    <source>
        <dbReference type="Proteomes" id="UP001165341"/>
    </source>
</evidence>
<keyword evidence="2" id="KW-1133">Transmembrane helix</keyword>
<sequence length="245" mass="25278">MNTHWFRWGFAGPWRRPDAARHAGIRDRSHPTNDAQNDSSPSVRARALIVGGFCVATALISAVCVFGASRNLTATSAETASVVTVTAGVVPGSTAAADGLDNPDGSGIELSVDVLASPAIVDQGAAAVRPPSSTGDDFASTVTLTGRQPEIDLCSGLVDTTAWYGTPMLVEHWGCGGELFPRWTGAQVRLAGIDAGVYRVTGVIGTLSAGTAMVSDVPRGHDLVFQTCLNGDSADMVLIGLSRIG</sequence>
<evidence type="ECO:0008006" key="5">
    <source>
        <dbReference type="Google" id="ProtNLM"/>
    </source>
</evidence>
<proteinExistence type="predicted"/>
<feature type="compositionally biased region" description="Polar residues" evidence="1">
    <location>
        <begin position="32"/>
        <end position="41"/>
    </location>
</feature>
<evidence type="ECO:0000256" key="2">
    <source>
        <dbReference type="SAM" id="Phobius"/>
    </source>
</evidence>
<keyword evidence="2" id="KW-0472">Membrane</keyword>
<dbReference type="RefSeq" id="WP_243012488.1">
    <property type="nucleotide sequence ID" value="NZ_JALGAR010000003.1"/>
</dbReference>
<comment type="caution">
    <text evidence="3">The sequence shown here is derived from an EMBL/GenBank/DDBJ whole genome shotgun (WGS) entry which is preliminary data.</text>
</comment>
<keyword evidence="2" id="KW-0812">Transmembrane</keyword>
<accession>A0AA41QVU7</accession>
<evidence type="ECO:0000256" key="1">
    <source>
        <dbReference type="SAM" id="MobiDB-lite"/>
    </source>
</evidence>
<organism evidence="3 4">
    <name type="scientific">Cryobacterium zhongshanensis</name>
    <dbReference type="NCBI Taxonomy" id="2928153"/>
    <lineage>
        <taxon>Bacteria</taxon>
        <taxon>Bacillati</taxon>
        <taxon>Actinomycetota</taxon>
        <taxon>Actinomycetes</taxon>
        <taxon>Micrococcales</taxon>
        <taxon>Microbacteriaceae</taxon>
        <taxon>Cryobacterium</taxon>
    </lineage>
</organism>
<reference evidence="3" key="1">
    <citation type="submission" date="2022-03" db="EMBL/GenBank/DDBJ databases">
        <title>Cryobacterium sp. nov. strain ZS14-85, isolated from Antarctic soil.</title>
        <authorList>
            <person name="Li J."/>
            <person name="Niu G."/>
        </authorList>
    </citation>
    <scope>NUCLEOTIDE SEQUENCE</scope>
    <source>
        <strain evidence="3">ZS14-85</strain>
    </source>
</reference>
<dbReference type="EMBL" id="JALGAR010000003">
    <property type="protein sequence ID" value="MCI4658855.1"/>
    <property type="molecule type" value="Genomic_DNA"/>
</dbReference>
<protein>
    <recommendedName>
        <fullName evidence="5">Sortase</fullName>
    </recommendedName>
</protein>
<feature type="compositionally biased region" description="Basic and acidic residues" evidence="1">
    <location>
        <begin position="21"/>
        <end position="31"/>
    </location>
</feature>
<dbReference type="AlphaFoldDB" id="A0AA41QVU7"/>